<name>A0ABX2FUD9_9BACT</name>
<reference evidence="1 2" key="1">
    <citation type="submission" date="2020-05" db="EMBL/GenBank/DDBJ databases">
        <title>Genomic Encyclopedia of Type Strains, Phase IV (KMG-V): Genome sequencing to study the core and pangenomes of soil and plant-associated prokaryotes.</title>
        <authorList>
            <person name="Whitman W."/>
        </authorList>
    </citation>
    <scope>NUCLEOTIDE SEQUENCE [LARGE SCALE GENOMIC DNA]</scope>
    <source>
        <strain evidence="1 2">9A</strain>
    </source>
</reference>
<dbReference type="RefSeq" id="WP_173811569.1">
    <property type="nucleotide sequence ID" value="NZ_JABSNP010000021.1"/>
</dbReference>
<evidence type="ECO:0000313" key="2">
    <source>
        <dbReference type="Proteomes" id="UP000779507"/>
    </source>
</evidence>
<accession>A0ABX2FUD9</accession>
<comment type="caution">
    <text evidence="1">The sequence shown here is derived from an EMBL/GenBank/DDBJ whole genome shotgun (WGS) entry which is preliminary data.</text>
</comment>
<proteinExistence type="predicted"/>
<keyword evidence="2" id="KW-1185">Reference proteome</keyword>
<dbReference type="Proteomes" id="UP000779507">
    <property type="component" value="Unassembled WGS sequence"/>
</dbReference>
<protein>
    <submittedName>
        <fullName evidence="1">Uncharacterized protein</fullName>
    </submittedName>
</protein>
<sequence length="172" mass="19309">MIIVENPDGFGRTILAEGCDADFLEKLPAHLAFSKGLLLAHGLEVNGTLEQLAEIEKLIAAHREAAGWHTRDFFQGLVAYCGELLRSRIAGSWGMEESGPCHDYPKSRYFPVIIGPKNQTYDFSADIESELSYLLEPGLNWDKMDGLYYAMKYRFRRPGLPPGKSDELPLPF</sequence>
<evidence type="ECO:0000313" key="1">
    <source>
        <dbReference type="EMBL" id="NRT20802.1"/>
    </source>
</evidence>
<dbReference type="EMBL" id="JABSNP010000021">
    <property type="protein sequence ID" value="NRT20802.1"/>
    <property type="molecule type" value="Genomic_DNA"/>
</dbReference>
<organism evidence="1 2">
    <name type="scientific">Hymenobacter caeli</name>
    <dbReference type="NCBI Taxonomy" id="2735894"/>
    <lineage>
        <taxon>Bacteria</taxon>
        <taxon>Pseudomonadati</taxon>
        <taxon>Bacteroidota</taxon>
        <taxon>Cytophagia</taxon>
        <taxon>Cytophagales</taxon>
        <taxon>Hymenobacteraceae</taxon>
        <taxon>Hymenobacter</taxon>
    </lineage>
</organism>
<gene>
    <name evidence="1" type="ORF">HNP98_003646</name>
</gene>